<dbReference type="EMBL" id="ML996478">
    <property type="protein sequence ID" value="KAF2726459.1"/>
    <property type="molecule type" value="Genomic_DNA"/>
</dbReference>
<reference evidence="1" key="1">
    <citation type="journal article" date="2020" name="Stud. Mycol.">
        <title>101 Dothideomycetes genomes: a test case for predicting lifestyles and emergence of pathogens.</title>
        <authorList>
            <person name="Haridas S."/>
            <person name="Albert R."/>
            <person name="Binder M."/>
            <person name="Bloem J."/>
            <person name="Labutti K."/>
            <person name="Salamov A."/>
            <person name="Andreopoulos B."/>
            <person name="Baker S."/>
            <person name="Barry K."/>
            <person name="Bills G."/>
            <person name="Bluhm B."/>
            <person name="Cannon C."/>
            <person name="Castanera R."/>
            <person name="Culley D."/>
            <person name="Daum C."/>
            <person name="Ezra D."/>
            <person name="Gonzalez J."/>
            <person name="Henrissat B."/>
            <person name="Kuo A."/>
            <person name="Liang C."/>
            <person name="Lipzen A."/>
            <person name="Lutzoni F."/>
            <person name="Magnuson J."/>
            <person name="Mondo S."/>
            <person name="Nolan M."/>
            <person name="Ohm R."/>
            <person name="Pangilinan J."/>
            <person name="Park H.-J."/>
            <person name="Ramirez L."/>
            <person name="Alfaro M."/>
            <person name="Sun H."/>
            <person name="Tritt A."/>
            <person name="Yoshinaga Y."/>
            <person name="Zwiers L.-H."/>
            <person name="Turgeon B."/>
            <person name="Goodwin S."/>
            <person name="Spatafora J."/>
            <person name="Crous P."/>
            <person name="Grigoriev I."/>
        </authorList>
    </citation>
    <scope>NUCLEOTIDE SEQUENCE</scope>
    <source>
        <strain evidence="1">CBS 125425</strain>
    </source>
</reference>
<gene>
    <name evidence="1" type="ORF">EJ04DRAFT_408422</name>
</gene>
<evidence type="ECO:0000313" key="2">
    <source>
        <dbReference type="Proteomes" id="UP000799444"/>
    </source>
</evidence>
<dbReference type="Proteomes" id="UP000799444">
    <property type="component" value="Unassembled WGS sequence"/>
</dbReference>
<name>A0A9P4QHB1_9PLEO</name>
<protein>
    <submittedName>
        <fullName evidence="1">Uncharacterized protein</fullName>
    </submittedName>
</protein>
<dbReference type="AlphaFoldDB" id="A0A9P4QHB1"/>
<evidence type="ECO:0000313" key="1">
    <source>
        <dbReference type="EMBL" id="KAF2726459.1"/>
    </source>
</evidence>
<dbReference type="OrthoDB" id="3771398at2759"/>
<keyword evidence="2" id="KW-1185">Reference proteome</keyword>
<accession>A0A9P4QHB1</accession>
<feature type="non-terminal residue" evidence="1">
    <location>
        <position position="94"/>
    </location>
</feature>
<proteinExistence type="predicted"/>
<organism evidence="1 2">
    <name type="scientific">Polyplosphaeria fusca</name>
    <dbReference type="NCBI Taxonomy" id="682080"/>
    <lineage>
        <taxon>Eukaryota</taxon>
        <taxon>Fungi</taxon>
        <taxon>Dikarya</taxon>
        <taxon>Ascomycota</taxon>
        <taxon>Pezizomycotina</taxon>
        <taxon>Dothideomycetes</taxon>
        <taxon>Pleosporomycetidae</taxon>
        <taxon>Pleosporales</taxon>
        <taxon>Tetraplosphaeriaceae</taxon>
        <taxon>Polyplosphaeria</taxon>
    </lineage>
</organism>
<feature type="non-terminal residue" evidence="1">
    <location>
        <position position="1"/>
    </location>
</feature>
<comment type="caution">
    <text evidence="1">The sequence shown here is derived from an EMBL/GenBank/DDBJ whole genome shotgun (WGS) entry which is preliminary data.</text>
</comment>
<sequence>YGDWVKPLVAPKKPLWVNRSEAHRIWGHASAEAIEHLPEAVEGLELIPGGTVPGGADCSVCVKAKLMQIISRRPPTDPVQRPFYRVLLDLVQLL</sequence>